<gene>
    <name evidence="9" type="ORF">LO744_09655</name>
</gene>
<dbReference type="GO" id="GO:0003677">
    <property type="term" value="F:DNA binding"/>
    <property type="evidence" value="ECO:0007669"/>
    <property type="project" value="TreeGrafter"/>
</dbReference>
<dbReference type="PROSITE" id="PS51645">
    <property type="entry name" value="PHR_CRY_ALPHA_BETA"/>
    <property type="match status" value="1"/>
</dbReference>
<keyword evidence="10" id="KW-1185">Reference proteome</keyword>
<dbReference type="GO" id="GO:0003904">
    <property type="term" value="F:deoxyribodipyrimidine photo-lyase activity"/>
    <property type="evidence" value="ECO:0007669"/>
    <property type="project" value="TreeGrafter"/>
</dbReference>
<protein>
    <submittedName>
        <fullName evidence="9">DNA photolyase family protein</fullName>
    </submittedName>
</protein>
<comment type="cofactor">
    <cofactor evidence="5">
        <name>FAD</name>
        <dbReference type="ChEBI" id="CHEBI:57692"/>
    </cofactor>
    <text evidence="5">Binds 1 FAD per subunit.</text>
</comment>
<evidence type="ECO:0000256" key="7">
    <source>
        <dbReference type="RuleBase" id="RU004182"/>
    </source>
</evidence>
<dbReference type="SUPFAM" id="SSF48173">
    <property type="entry name" value="Cryptochrome/photolyase FAD-binding domain"/>
    <property type="match status" value="1"/>
</dbReference>
<comment type="caution">
    <text evidence="9">The sequence shown here is derived from an EMBL/GenBank/DDBJ whole genome shotgun (WGS) entry which is preliminary data.</text>
</comment>
<feature type="site" description="Electron transfer via tryptophanyl radical" evidence="6">
    <location>
        <position position="339"/>
    </location>
</feature>
<dbReference type="GO" id="GO:0009416">
    <property type="term" value="P:response to light stimulus"/>
    <property type="evidence" value="ECO:0007669"/>
    <property type="project" value="TreeGrafter"/>
</dbReference>
<dbReference type="RefSeq" id="WP_230668934.1">
    <property type="nucleotide sequence ID" value="NZ_JAJNAY010000001.1"/>
</dbReference>
<keyword evidence="3 5" id="KW-0274">FAD</keyword>
<sequence>MSKINIFWFRRDLRLQDNLGLNAALKSDQKVIPIFIFDTEILNQLDNKSDRRVDYIHQALEGIHEELKNYKSGIKTYQGKPLDIFKEIIQEFDIKTVFCNRDYEPQAIKRDKEIEDFLNKNNIEFKDCKDQVIFEKDEIVKSDGLPYTVFTPFSKKWKEKLYQTEIYSTNINFENFHSFESKNILSLKEIGFEKTDIVFNEPTLDKKIIESYDKNRDFPALDQTTRLGIALRFGTISVRKCVKYASEHNETWLNELIWREFFMQILYHFPKVVTQSFKEKYEKIEWQNNEDEFKLWCEGKTGYPIVDAGMRQLNETGFMHNRVRMVVASFLTKHLLIDWRWGEVYFAEKLLDYELSSNNGNWQWAAGCGCDAAPYFRIFNPSEQTKKFDKDQKYIKKWLPENYSEIVPMIDHTFARNRALETYKKAVKD</sequence>
<evidence type="ECO:0000313" key="10">
    <source>
        <dbReference type="Proteomes" id="UP001108025"/>
    </source>
</evidence>
<dbReference type="InterPro" id="IPR005101">
    <property type="entry name" value="Cryptochr/Photolyase_FAD-bd"/>
</dbReference>
<dbReference type="PRINTS" id="PR00147">
    <property type="entry name" value="DNAPHOTLYASE"/>
</dbReference>
<dbReference type="PANTHER" id="PTHR11455">
    <property type="entry name" value="CRYPTOCHROME"/>
    <property type="match status" value="1"/>
</dbReference>
<dbReference type="InterPro" id="IPR014729">
    <property type="entry name" value="Rossmann-like_a/b/a_fold"/>
</dbReference>
<dbReference type="PANTHER" id="PTHR11455:SF9">
    <property type="entry name" value="CRYPTOCHROME CIRCADIAN CLOCK 5 ISOFORM X1"/>
    <property type="match status" value="1"/>
</dbReference>
<dbReference type="GO" id="GO:0006950">
    <property type="term" value="P:response to stress"/>
    <property type="evidence" value="ECO:0007669"/>
    <property type="project" value="UniProtKB-ARBA"/>
</dbReference>
<reference evidence="9" key="1">
    <citation type="submission" date="2021-11" db="EMBL/GenBank/DDBJ databases">
        <title>Description of novel Chryseobacterium species.</title>
        <authorList>
            <person name="Saticioglu I.B."/>
            <person name="Ay H."/>
            <person name="Altun S."/>
            <person name="Duman M."/>
        </authorList>
    </citation>
    <scope>NUCLEOTIDE SEQUENCE</scope>
    <source>
        <strain evidence="9">C-17</strain>
    </source>
</reference>
<dbReference type="EMBL" id="JAJNAY010000001">
    <property type="protein sequence ID" value="MCD1117123.1"/>
    <property type="molecule type" value="Genomic_DNA"/>
</dbReference>
<evidence type="ECO:0000259" key="8">
    <source>
        <dbReference type="PROSITE" id="PS51645"/>
    </source>
</evidence>
<dbReference type="SUPFAM" id="SSF52425">
    <property type="entry name" value="Cryptochrome/photolyase, N-terminal domain"/>
    <property type="match status" value="1"/>
</dbReference>
<dbReference type="Gene3D" id="1.10.579.10">
    <property type="entry name" value="DNA Cyclobutane Dipyrimidine Photolyase, subunit A, domain 3"/>
    <property type="match status" value="1"/>
</dbReference>
<dbReference type="Gene3D" id="3.40.50.620">
    <property type="entry name" value="HUPs"/>
    <property type="match status" value="1"/>
</dbReference>
<dbReference type="GO" id="GO:0071949">
    <property type="term" value="F:FAD binding"/>
    <property type="evidence" value="ECO:0007669"/>
    <property type="project" value="TreeGrafter"/>
</dbReference>
<evidence type="ECO:0000256" key="2">
    <source>
        <dbReference type="ARBA" id="ARBA00022630"/>
    </source>
</evidence>
<dbReference type="InterPro" id="IPR006050">
    <property type="entry name" value="DNA_photolyase_N"/>
</dbReference>
<dbReference type="GO" id="GO:0006139">
    <property type="term" value="P:nucleobase-containing compound metabolic process"/>
    <property type="evidence" value="ECO:0007669"/>
    <property type="project" value="UniProtKB-ARBA"/>
</dbReference>
<accession>A0A9Q3V055</accession>
<dbReference type="Pfam" id="PF00875">
    <property type="entry name" value="DNA_photolyase"/>
    <property type="match status" value="1"/>
</dbReference>
<dbReference type="InterPro" id="IPR018394">
    <property type="entry name" value="DNA_photolyase_1_CS_C"/>
</dbReference>
<dbReference type="Gene3D" id="1.25.40.80">
    <property type="match status" value="1"/>
</dbReference>
<evidence type="ECO:0000256" key="6">
    <source>
        <dbReference type="PIRSR" id="PIRSR602081-2"/>
    </source>
</evidence>
<evidence type="ECO:0000313" key="9">
    <source>
        <dbReference type="EMBL" id="MCD1117123.1"/>
    </source>
</evidence>
<evidence type="ECO:0000256" key="1">
    <source>
        <dbReference type="ARBA" id="ARBA00001932"/>
    </source>
</evidence>
<keyword evidence="4 7" id="KW-0157">Chromophore</keyword>
<dbReference type="PROSITE" id="PS00691">
    <property type="entry name" value="DNA_PHOTOLYASES_1_2"/>
    <property type="match status" value="1"/>
</dbReference>
<proteinExistence type="inferred from homology"/>
<feature type="binding site" evidence="5">
    <location>
        <begin position="255"/>
        <end position="262"/>
    </location>
    <ligand>
        <name>FAD</name>
        <dbReference type="ChEBI" id="CHEBI:57692"/>
    </ligand>
</feature>
<dbReference type="InterPro" id="IPR002081">
    <property type="entry name" value="Cryptochrome/DNA_photolyase_1"/>
</dbReference>
<evidence type="ECO:0000256" key="4">
    <source>
        <dbReference type="ARBA" id="ARBA00022991"/>
    </source>
</evidence>
<comment type="cofactor">
    <cofactor evidence="1">
        <name>(6R)-5,10-methylene-5,6,7,8-tetrahydrofolate</name>
        <dbReference type="ChEBI" id="CHEBI:15636"/>
    </cofactor>
</comment>
<feature type="binding site" evidence="5">
    <location>
        <position position="252"/>
    </location>
    <ligand>
        <name>FAD</name>
        <dbReference type="ChEBI" id="CHEBI:57692"/>
    </ligand>
</feature>
<feature type="site" description="Electron transfer via tryptophanyl radical" evidence="6">
    <location>
        <position position="362"/>
    </location>
</feature>
<dbReference type="InterPro" id="IPR036155">
    <property type="entry name" value="Crypto/Photolyase_N_sf"/>
</dbReference>
<dbReference type="AlphaFoldDB" id="A0A9Q3V055"/>
<feature type="binding site" evidence="5">
    <location>
        <position position="212"/>
    </location>
    <ligand>
        <name>FAD</name>
        <dbReference type="ChEBI" id="CHEBI:57692"/>
    </ligand>
</feature>
<feature type="site" description="Electron transfer via tryptophanyl radical" evidence="6">
    <location>
        <position position="286"/>
    </location>
</feature>
<keyword evidence="2 5" id="KW-0285">Flavoprotein</keyword>
<dbReference type="Proteomes" id="UP001108025">
    <property type="component" value="Unassembled WGS sequence"/>
</dbReference>
<name>A0A9Q3V055_9FLAO</name>
<dbReference type="InterPro" id="IPR036134">
    <property type="entry name" value="Crypto/Photolyase_FAD-like_sf"/>
</dbReference>
<organism evidence="9 10">
    <name type="scientific">Chryseobacterium turcicum</name>
    <dbReference type="NCBI Taxonomy" id="2898076"/>
    <lineage>
        <taxon>Bacteria</taxon>
        <taxon>Pseudomonadati</taxon>
        <taxon>Bacteroidota</taxon>
        <taxon>Flavobacteriia</taxon>
        <taxon>Flavobacteriales</taxon>
        <taxon>Weeksellaceae</taxon>
        <taxon>Chryseobacterium group</taxon>
        <taxon>Chryseobacterium</taxon>
    </lineage>
</organism>
<dbReference type="PROSITE" id="PS00394">
    <property type="entry name" value="DNA_PHOTOLYASES_1_1"/>
    <property type="match status" value="1"/>
</dbReference>
<comment type="similarity">
    <text evidence="7">Belongs to the DNA photolyase family.</text>
</comment>
<evidence type="ECO:0000256" key="5">
    <source>
        <dbReference type="PIRSR" id="PIRSR602081-1"/>
    </source>
</evidence>
<dbReference type="Pfam" id="PF03441">
    <property type="entry name" value="FAD_binding_7"/>
    <property type="match status" value="1"/>
</dbReference>
<evidence type="ECO:0000256" key="3">
    <source>
        <dbReference type="ARBA" id="ARBA00022827"/>
    </source>
</evidence>
<feature type="domain" description="Photolyase/cryptochrome alpha/beta" evidence="8">
    <location>
        <begin position="3"/>
        <end position="133"/>
    </location>
</feature>